<dbReference type="Gene3D" id="1.20.5.4130">
    <property type="match status" value="1"/>
</dbReference>
<gene>
    <name evidence="9" type="ORF">V6N12_036601</name>
</gene>
<keyword evidence="4" id="KW-0812">Transmembrane</keyword>
<reference evidence="9 10" key="1">
    <citation type="journal article" date="2024" name="G3 (Bethesda)">
        <title>Genome assembly of Hibiscus sabdariffa L. provides insights into metabolisms of medicinal natural products.</title>
        <authorList>
            <person name="Kim T."/>
        </authorList>
    </citation>
    <scope>NUCLEOTIDE SEQUENCE [LARGE SCALE GENOMIC DNA]</scope>
    <source>
        <strain evidence="9">TK-2024</strain>
        <tissue evidence="9">Old leaves</tissue>
    </source>
</reference>
<feature type="domain" description="Disease resistance N-terminal" evidence="6">
    <location>
        <begin position="14"/>
        <end position="99"/>
    </location>
</feature>
<dbReference type="InterPro" id="IPR058922">
    <property type="entry name" value="WHD_DRP"/>
</dbReference>
<evidence type="ECO:0000259" key="7">
    <source>
        <dbReference type="Pfam" id="PF23559"/>
    </source>
</evidence>
<dbReference type="Gene3D" id="1.10.8.430">
    <property type="entry name" value="Helical domain of apoptotic protease-activating factors"/>
    <property type="match status" value="1"/>
</dbReference>
<keyword evidence="2" id="KW-0547">Nucleotide-binding</keyword>
<dbReference type="Pfam" id="PF00931">
    <property type="entry name" value="NB-ARC"/>
    <property type="match status" value="1"/>
</dbReference>
<dbReference type="InterPro" id="IPR041118">
    <property type="entry name" value="Rx_N"/>
</dbReference>
<evidence type="ECO:0000256" key="4">
    <source>
        <dbReference type="SAM" id="Phobius"/>
    </source>
</evidence>
<dbReference type="InterPro" id="IPR027417">
    <property type="entry name" value="P-loop_NTPase"/>
</dbReference>
<dbReference type="Gene3D" id="3.80.10.10">
    <property type="entry name" value="Ribonuclease Inhibitor"/>
    <property type="match status" value="1"/>
</dbReference>
<dbReference type="Gene3D" id="3.40.50.300">
    <property type="entry name" value="P-loop containing nucleotide triphosphate hydrolases"/>
    <property type="match status" value="1"/>
</dbReference>
<dbReference type="SUPFAM" id="SSF52058">
    <property type="entry name" value="L domain-like"/>
    <property type="match status" value="1"/>
</dbReference>
<evidence type="ECO:0000313" key="10">
    <source>
        <dbReference type="Proteomes" id="UP001472677"/>
    </source>
</evidence>
<evidence type="ECO:0000256" key="3">
    <source>
        <dbReference type="ARBA" id="ARBA00022821"/>
    </source>
</evidence>
<dbReference type="PRINTS" id="PR00364">
    <property type="entry name" value="DISEASERSIST"/>
</dbReference>
<dbReference type="InterPro" id="IPR055414">
    <property type="entry name" value="LRR_R13L4/SHOC2-like"/>
</dbReference>
<dbReference type="Pfam" id="PF23559">
    <property type="entry name" value="WHD_DRP"/>
    <property type="match status" value="1"/>
</dbReference>
<dbReference type="Proteomes" id="UP001472677">
    <property type="component" value="Unassembled WGS sequence"/>
</dbReference>
<keyword evidence="10" id="KW-1185">Reference proteome</keyword>
<dbReference type="CDD" id="cd14798">
    <property type="entry name" value="RX-CC_like"/>
    <property type="match status" value="1"/>
</dbReference>
<feature type="domain" description="Disease resistance R13L4/SHOC-2-like LRR" evidence="8">
    <location>
        <begin position="484"/>
        <end position="692"/>
    </location>
</feature>
<dbReference type="InterPro" id="IPR044974">
    <property type="entry name" value="Disease_R_plants"/>
</dbReference>
<comment type="caution">
    <text evidence="9">The sequence shown here is derived from an EMBL/GenBank/DDBJ whole genome shotgun (WGS) entry which is preliminary data.</text>
</comment>
<dbReference type="SUPFAM" id="SSF52540">
    <property type="entry name" value="P-loop containing nucleoside triphosphate hydrolases"/>
    <property type="match status" value="1"/>
</dbReference>
<dbReference type="Pfam" id="PF23598">
    <property type="entry name" value="LRR_14"/>
    <property type="match status" value="1"/>
</dbReference>
<feature type="domain" description="Disease resistance protein winged helix" evidence="7">
    <location>
        <begin position="371"/>
        <end position="437"/>
    </location>
</feature>
<dbReference type="Pfam" id="PF18052">
    <property type="entry name" value="Rx_N"/>
    <property type="match status" value="1"/>
</dbReference>
<keyword evidence="1" id="KW-0677">Repeat</keyword>
<dbReference type="InterPro" id="IPR002182">
    <property type="entry name" value="NB-ARC"/>
</dbReference>
<evidence type="ECO:0000313" key="9">
    <source>
        <dbReference type="EMBL" id="KAK8564478.1"/>
    </source>
</evidence>
<evidence type="ECO:0000256" key="1">
    <source>
        <dbReference type="ARBA" id="ARBA00022737"/>
    </source>
</evidence>
<keyword evidence="4" id="KW-1133">Transmembrane helix</keyword>
<evidence type="ECO:0000256" key="2">
    <source>
        <dbReference type="ARBA" id="ARBA00022741"/>
    </source>
</evidence>
<sequence length="717" mass="81551">METMELSSSLDLITGKVISVLENEALLLTKVGAEIDEVKLELKAIRAFLENADRRLGLVPLSEIDKQWVASVRDIAYEVEDVVDEFVYHFNQQHQWRGKPSRFLFKLIHFPKDLLVKHQVAVKLKGINKMIRSIADRNQRYRVSSLESRKPDMQIGGEYYRNNWVKNLSESTLFLKDDDLVGIDKAQSKTTLVANTFNKQVVKQYFNCCAWITVSQQYVVTDLFKPIIKGLCNKAKEKIDPLINLDSMSYLELLEELVNFLQPRRYLIVIDDVWSTHLWQDISIALPANKNGSRILLTTRNENVASFEFGVVKHIFPLKHLPFEETTNLVAKCQGLPLAIVPLGGLMASKNSIAEWSEVYNNLNRELNENDAYFERLKLVRLWMAEGFVEPLKKAIPEVAERYMTELICRGLLQVVRRNGSDRPKAFKMHDILREFVVSMSKSIKFVAISDGKEEIGDDGIRRWSIEAKGKEMKGASETALSRLRSLFVFAVNETSKSSFNRLPSGFKLMRVLDLEDTPINELPDELGNLFNLRYLNITRTQVKELPGSIGKLYNLQSLVMKGTQIKELPAGILRLKNLRHLIAYHYSVNVMEFDIFVGIVVPSNICLLSNLLLLAAVEARGNFIKQISKMTQLRKLGLANVKETDEKSLCFAIAEMIHLRSLGVKSCNEDEQLKMDALESAPPGLEKLLLAGKLEKYRTGLTRSTASQFCGYIGPD</sequence>
<evidence type="ECO:0000259" key="5">
    <source>
        <dbReference type="Pfam" id="PF00931"/>
    </source>
</evidence>
<keyword evidence="4" id="KW-0472">Membrane</keyword>
<organism evidence="9 10">
    <name type="scientific">Hibiscus sabdariffa</name>
    <name type="common">roselle</name>
    <dbReference type="NCBI Taxonomy" id="183260"/>
    <lineage>
        <taxon>Eukaryota</taxon>
        <taxon>Viridiplantae</taxon>
        <taxon>Streptophyta</taxon>
        <taxon>Embryophyta</taxon>
        <taxon>Tracheophyta</taxon>
        <taxon>Spermatophyta</taxon>
        <taxon>Magnoliopsida</taxon>
        <taxon>eudicotyledons</taxon>
        <taxon>Gunneridae</taxon>
        <taxon>Pentapetalae</taxon>
        <taxon>rosids</taxon>
        <taxon>malvids</taxon>
        <taxon>Malvales</taxon>
        <taxon>Malvaceae</taxon>
        <taxon>Malvoideae</taxon>
        <taxon>Hibiscus</taxon>
    </lineage>
</organism>
<dbReference type="InterPro" id="IPR032675">
    <property type="entry name" value="LRR_dom_sf"/>
</dbReference>
<accession>A0ABR2ER49</accession>
<name>A0ABR2ER49_9ROSI</name>
<keyword evidence="3" id="KW-0611">Plant defense</keyword>
<dbReference type="EMBL" id="JBBPBM010000011">
    <property type="protein sequence ID" value="KAK8564478.1"/>
    <property type="molecule type" value="Genomic_DNA"/>
</dbReference>
<protein>
    <submittedName>
        <fullName evidence="9">Uncharacterized protein</fullName>
    </submittedName>
</protein>
<evidence type="ECO:0000259" key="6">
    <source>
        <dbReference type="Pfam" id="PF18052"/>
    </source>
</evidence>
<proteinExistence type="predicted"/>
<dbReference type="InterPro" id="IPR042197">
    <property type="entry name" value="Apaf_helical"/>
</dbReference>
<evidence type="ECO:0000259" key="8">
    <source>
        <dbReference type="Pfam" id="PF23598"/>
    </source>
</evidence>
<dbReference type="PANTHER" id="PTHR23155">
    <property type="entry name" value="DISEASE RESISTANCE PROTEIN RP"/>
    <property type="match status" value="1"/>
</dbReference>
<dbReference type="InterPro" id="IPR038005">
    <property type="entry name" value="RX-like_CC"/>
</dbReference>
<dbReference type="PANTHER" id="PTHR23155:SF1205">
    <property type="entry name" value="DISEASE RESISTANCE PROTEIN RPM1"/>
    <property type="match status" value="1"/>
</dbReference>
<feature type="domain" description="NB-ARC" evidence="5">
    <location>
        <begin position="189"/>
        <end position="324"/>
    </location>
</feature>
<feature type="transmembrane region" description="Helical" evidence="4">
    <location>
        <begin position="596"/>
        <end position="618"/>
    </location>
</feature>